<evidence type="ECO:0000256" key="1">
    <source>
        <dbReference type="SAM" id="MobiDB-lite"/>
    </source>
</evidence>
<dbReference type="Proteomes" id="UP000766904">
    <property type="component" value="Unassembled WGS sequence"/>
</dbReference>
<feature type="compositionally biased region" description="Basic and acidic residues" evidence="1">
    <location>
        <begin position="20"/>
        <end position="31"/>
    </location>
</feature>
<feature type="region of interest" description="Disordered" evidence="1">
    <location>
        <begin position="147"/>
        <end position="265"/>
    </location>
</feature>
<accession>A0A8J8TNQ5</accession>
<feature type="compositionally biased region" description="Basic and acidic residues" evidence="1">
    <location>
        <begin position="147"/>
        <end position="165"/>
    </location>
</feature>
<dbReference type="Pfam" id="PF24414">
    <property type="entry name" value="DUF7547"/>
    <property type="match status" value="1"/>
</dbReference>
<dbReference type="RefSeq" id="WP_148860015.1">
    <property type="nucleotide sequence ID" value="NZ_PHNJ01000016.1"/>
</dbReference>
<dbReference type="AlphaFoldDB" id="A0A8J8TNQ5"/>
<proteinExistence type="predicted"/>
<feature type="region of interest" description="Disordered" evidence="1">
    <location>
        <begin position="20"/>
        <end position="47"/>
    </location>
</feature>
<sequence length="265" mass="29376">MAEPDDDLADAIRELTRTIDELRTELEDSRSRTPRRPLAPRPPTPRELLRLADEVAIPTLLAALESSVRTLEAVQRGLEIVRTEREVREQVDETTDRTRTRASDLRRTTLSQLDTVLAELQRAASDGSLPADEDARDLLTEARELRDEVDSRLQRAVGDVEDRNPETGTGGPIQIDIEQPDDADSDDDDAEEPTDERDPGVDVDAELETLKDRYTSDEQPDERDEDGSDAKDVADAKDAADAGDTEDTEDAADEDENGDQTGSNR</sequence>
<feature type="compositionally biased region" description="Acidic residues" evidence="1">
    <location>
        <begin position="218"/>
        <end position="227"/>
    </location>
</feature>
<comment type="caution">
    <text evidence="2">The sequence shown here is derived from an EMBL/GenBank/DDBJ whole genome shotgun (WGS) entry which is preliminary data.</text>
</comment>
<feature type="compositionally biased region" description="Basic and acidic residues" evidence="1">
    <location>
        <begin position="228"/>
        <end position="240"/>
    </location>
</feature>
<organism evidence="2 3">
    <name type="scientific">Natronococcus pandeyae</name>
    <dbReference type="NCBI Taxonomy" id="2055836"/>
    <lineage>
        <taxon>Archaea</taxon>
        <taxon>Methanobacteriati</taxon>
        <taxon>Methanobacteriota</taxon>
        <taxon>Stenosarchaea group</taxon>
        <taxon>Halobacteria</taxon>
        <taxon>Halobacteriales</taxon>
        <taxon>Natrialbaceae</taxon>
        <taxon>Natronococcus</taxon>
    </lineage>
</organism>
<keyword evidence="3" id="KW-1185">Reference proteome</keyword>
<protein>
    <submittedName>
        <fullName evidence="2">Uncharacterized protein</fullName>
    </submittedName>
</protein>
<reference evidence="2" key="1">
    <citation type="submission" date="2017-11" db="EMBL/GenBank/DDBJ databases">
        <authorList>
            <person name="Kajale S.C."/>
            <person name="Sharma A."/>
        </authorList>
    </citation>
    <scope>NUCLEOTIDE SEQUENCE</scope>
    <source>
        <strain evidence="2">LS1_42</strain>
    </source>
</reference>
<feature type="compositionally biased region" description="Acidic residues" evidence="1">
    <location>
        <begin position="241"/>
        <end position="258"/>
    </location>
</feature>
<feature type="compositionally biased region" description="Acidic residues" evidence="1">
    <location>
        <begin position="178"/>
        <end position="207"/>
    </location>
</feature>
<gene>
    <name evidence="2" type="ORF">CV102_21305</name>
</gene>
<dbReference type="EMBL" id="PHNJ01000016">
    <property type="protein sequence ID" value="TYL36593.1"/>
    <property type="molecule type" value="Genomic_DNA"/>
</dbReference>
<dbReference type="OrthoDB" id="157587at2157"/>
<name>A0A8J8TNQ5_9EURY</name>
<evidence type="ECO:0000313" key="2">
    <source>
        <dbReference type="EMBL" id="TYL36593.1"/>
    </source>
</evidence>
<evidence type="ECO:0000313" key="3">
    <source>
        <dbReference type="Proteomes" id="UP000766904"/>
    </source>
</evidence>
<dbReference type="InterPro" id="IPR055969">
    <property type="entry name" value="DUF7547"/>
</dbReference>